<evidence type="ECO:0000256" key="9">
    <source>
        <dbReference type="ARBA" id="ARBA00023004"/>
    </source>
</evidence>
<dbReference type="Pfam" id="PF00067">
    <property type="entry name" value="p450"/>
    <property type="match status" value="1"/>
</dbReference>
<dbReference type="GO" id="GO:0005506">
    <property type="term" value="F:iron ion binding"/>
    <property type="evidence" value="ECO:0007669"/>
    <property type="project" value="InterPro"/>
</dbReference>
<comment type="catalytic activity">
    <reaction evidence="12">
        <text>beta-amyrin + 3 reduced [NADPH--hemoprotein reductase] + 3 O2 = oleanolate + 3 oxidized [NADPH--hemoprotein reductase] + 4 H2O + 4 H(+)</text>
        <dbReference type="Rhea" id="RHEA:43068"/>
        <dbReference type="Rhea" id="RHEA-COMP:11964"/>
        <dbReference type="Rhea" id="RHEA-COMP:11965"/>
        <dbReference type="ChEBI" id="CHEBI:10352"/>
        <dbReference type="ChEBI" id="CHEBI:15377"/>
        <dbReference type="ChEBI" id="CHEBI:15378"/>
        <dbReference type="ChEBI" id="CHEBI:15379"/>
        <dbReference type="ChEBI" id="CHEBI:57618"/>
        <dbReference type="ChEBI" id="CHEBI:58210"/>
        <dbReference type="ChEBI" id="CHEBI:82828"/>
        <dbReference type="EC" id="1.14.14.126"/>
    </reaction>
    <physiologicalReaction direction="left-to-right" evidence="12">
        <dbReference type="Rhea" id="RHEA:43069"/>
    </physiologicalReaction>
</comment>
<evidence type="ECO:0000313" key="16">
    <source>
        <dbReference type="EMBL" id="KAK9676239.1"/>
    </source>
</evidence>
<evidence type="ECO:0000256" key="1">
    <source>
        <dbReference type="ARBA" id="ARBA00001971"/>
    </source>
</evidence>
<evidence type="ECO:0000256" key="10">
    <source>
        <dbReference type="ARBA" id="ARBA00023180"/>
    </source>
</evidence>
<keyword evidence="5 13" id="KW-0479">Metal-binding</keyword>
<dbReference type="GO" id="GO:0016020">
    <property type="term" value="C:membrane"/>
    <property type="evidence" value="ECO:0007669"/>
    <property type="project" value="UniProtKB-SubCell"/>
</dbReference>
<dbReference type="Gene3D" id="1.10.630.10">
    <property type="entry name" value="Cytochrome P450"/>
    <property type="match status" value="1"/>
</dbReference>
<dbReference type="PROSITE" id="PS00086">
    <property type="entry name" value="CYTOCHROME_P450"/>
    <property type="match status" value="1"/>
</dbReference>
<evidence type="ECO:0000256" key="15">
    <source>
        <dbReference type="SAM" id="Phobius"/>
    </source>
</evidence>
<keyword evidence="17" id="KW-1185">Reference proteome</keyword>
<name>A0AAW1HIQ6_SAPOF</name>
<dbReference type="PRINTS" id="PR00463">
    <property type="entry name" value="EP450I"/>
</dbReference>
<evidence type="ECO:0000256" key="3">
    <source>
        <dbReference type="ARBA" id="ARBA00010617"/>
    </source>
</evidence>
<dbReference type="AlphaFoldDB" id="A0AAW1HIQ6"/>
<protein>
    <recommendedName>
        <fullName evidence="11">beta-amyrin 28-monooxygenase</fullName>
        <ecNumber evidence="11">1.14.14.126</ecNumber>
    </recommendedName>
</protein>
<keyword evidence="8 14" id="KW-0560">Oxidoreductase</keyword>
<evidence type="ECO:0000256" key="4">
    <source>
        <dbReference type="ARBA" id="ARBA00022692"/>
    </source>
</evidence>
<dbReference type="GO" id="GO:0016104">
    <property type="term" value="P:triterpenoid biosynthetic process"/>
    <property type="evidence" value="ECO:0007669"/>
    <property type="project" value="UniProtKB-ARBA"/>
</dbReference>
<reference evidence="16" key="1">
    <citation type="submission" date="2024-03" db="EMBL/GenBank/DDBJ databases">
        <title>WGS assembly of Saponaria officinalis var. Norfolk2.</title>
        <authorList>
            <person name="Jenkins J."/>
            <person name="Shu S."/>
            <person name="Grimwood J."/>
            <person name="Barry K."/>
            <person name="Goodstein D."/>
            <person name="Schmutz J."/>
            <person name="Leebens-Mack J."/>
            <person name="Osbourn A."/>
        </authorList>
    </citation>
    <scope>NUCLEOTIDE SEQUENCE [LARGE SCALE GENOMIC DNA]</scope>
    <source>
        <strain evidence="16">JIC</strain>
    </source>
</reference>
<dbReference type="GO" id="GO:0016135">
    <property type="term" value="P:saponin biosynthetic process"/>
    <property type="evidence" value="ECO:0007669"/>
    <property type="project" value="UniProtKB-ARBA"/>
</dbReference>
<keyword evidence="6" id="KW-0735">Signal-anchor</keyword>
<dbReference type="GO" id="GO:0102373">
    <property type="term" value="F:beta-amyrin 28-monooxygenase activity"/>
    <property type="evidence" value="ECO:0007669"/>
    <property type="project" value="UniProtKB-EC"/>
</dbReference>
<comment type="caution">
    <text evidence="16">The sequence shown here is derived from an EMBL/GenBank/DDBJ whole genome shotgun (WGS) entry which is preliminary data.</text>
</comment>
<dbReference type="PANTHER" id="PTHR24286">
    <property type="entry name" value="CYTOCHROME P450 26"/>
    <property type="match status" value="1"/>
</dbReference>
<evidence type="ECO:0000313" key="17">
    <source>
        <dbReference type="Proteomes" id="UP001443914"/>
    </source>
</evidence>
<evidence type="ECO:0000256" key="5">
    <source>
        <dbReference type="ARBA" id="ARBA00022723"/>
    </source>
</evidence>
<dbReference type="InterPro" id="IPR002401">
    <property type="entry name" value="Cyt_P450_E_grp-I"/>
</dbReference>
<feature type="transmembrane region" description="Helical" evidence="15">
    <location>
        <begin position="6"/>
        <end position="28"/>
    </location>
</feature>
<keyword evidence="4 15" id="KW-0812">Transmembrane</keyword>
<dbReference type="EC" id="1.14.14.126" evidence="11"/>
<dbReference type="SUPFAM" id="SSF48264">
    <property type="entry name" value="Cytochrome P450"/>
    <property type="match status" value="1"/>
</dbReference>
<comment type="cofactor">
    <cofactor evidence="1 13">
        <name>heme</name>
        <dbReference type="ChEBI" id="CHEBI:30413"/>
    </cofactor>
</comment>
<dbReference type="InterPro" id="IPR001128">
    <property type="entry name" value="Cyt_P450"/>
</dbReference>
<proteinExistence type="inferred from homology"/>
<evidence type="ECO:0000256" key="14">
    <source>
        <dbReference type="RuleBase" id="RU000461"/>
    </source>
</evidence>
<evidence type="ECO:0000256" key="13">
    <source>
        <dbReference type="PIRSR" id="PIRSR602401-1"/>
    </source>
</evidence>
<feature type="binding site" description="axial binding residue" evidence="13">
    <location>
        <position position="437"/>
    </location>
    <ligand>
        <name>heme</name>
        <dbReference type="ChEBI" id="CHEBI:30413"/>
    </ligand>
    <ligandPart>
        <name>Fe</name>
        <dbReference type="ChEBI" id="CHEBI:18248"/>
    </ligandPart>
</feature>
<keyword evidence="13 14" id="KW-0349">Heme</keyword>
<keyword evidence="7 15" id="KW-1133">Transmembrane helix</keyword>
<evidence type="ECO:0000256" key="6">
    <source>
        <dbReference type="ARBA" id="ARBA00022968"/>
    </source>
</evidence>
<dbReference type="PANTHER" id="PTHR24286:SF221">
    <property type="entry name" value="TAXADIENE 5-ALPHA HYDROXYLASE"/>
    <property type="match status" value="1"/>
</dbReference>
<keyword evidence="15" id="KW-0472">Membrane</keyword>
<keyword evidence="14" id="KW-0503">Monooxygenase</keyword>
<dbReference type="GO" id="GO:0020037">
    <property type="term" value="F:heme binding"/>
    <property type="evidence" value="ECO:0007669"/>
    <property type="project" value="InterPro"/>
</dbReference>
<evidence type="ECO:0000256" key="2">
    <source>
        <dbReference type="ARBA" id="ARBA00004606"/>
    </source>
</evidence>
<dbReference type="InterPro" id="IPR017972">
    <property type="entry name" value="Cyt_P450_CS"/>
</dbReference>
<sequence length="489" mass="55391">MASYITLTLPISFLPYLITTLIFILFLIQHKKSKNGIKKSKKNTPPGDLGLPFIGETMAFYKAQQKNRLFEDFISPRIQKHGKTFKTKLMGSPTIIVNGVEANRFFLANEFKLVVSSWPSSAVQLMGQNSIMEKTGEQHRSLRAILAPCLAGTGLEALLPKISKVVKAHLVKHCGNQEQIITLYKLAKFVTFTITCECLLEMEANEGLFECFEQVLEGVFSPPLEVPGTSFWRAKKARKEIESVLAGVVRKKREEMEGVEEDEMSKIEGKSLLSRLVGALIKGEIKEVEVIDNVVLIIFAAHDTTSFAIAMTFKMLALHPNSYTLLLQEHMKIKIDKREGVEGVTMDELKQMKYTWQVVRESMRLFPPVFGSFRRAIHDIHFDGFFIPKGWKVLWTVYGTHNSEEYFKEPERFDPGRFEEAIPPNVFLAFGGGPRMCAGNQLAKLNILIFVHLVVTNYNWSLIEHDEPIIMDPLPIPSEGMPIKISPRV</sequence>
<keyword evidence="9 13" id="KW-0408">Iron</keyword>
<dbReference type="PRINTS" id="PR00385">
    <property type="entry name" value="P450"/>
</dbReference>
<dbReference type="FunFam" id="1.10.630.10:FF:000022">
    <property type="entry name" value="Taxadiene 5-alpha hydroxylase"/>
    <property type="match status" value="1"/>
</dbReference>
<evidence type="ECO:0000256" key="11">
    <source>
        <dbReference type="ARBA" id="ARBA00066327"/>
    </source>
</evidence>
<comment type="subcellular location">
    <subcellularLocation>
        <location evidence="2">Membrane</location>
        <topology evidence="2">Single-pass type II membrane protein</topology>
    </subcellularLocation>
</comment>
<comment type="similarity">
    <text evidence="3 14">Belongs to the cytochrome P450 family.</text>
</comment>
<organism evidence="16 17">
    <name type="scientific">Saponaria officinalis</name>
    <name type="common">Common soapwort</name>
    <name type="synonym">Lychnis saponaria</name>
    <dbReference type="NCBI Taxonomy" id="3572"/>
    <lineage>
        <taxon>Eukaryota</taxon>
        <taxon>Viridiplantae</taxon>
        <taxon>Streptophyta</taxon>
        <taxon>Embryophyta</taxon>
        <taxon>Tracheophyta</taxon>
        <taxon>Spermatophyta</taxon>
        <taxon>Magnoliopsida</taxon>
        <taxon>eudicotyledons</taxon>
        <taxon>Gunneridae</taxon>
        <taxon>Pentapetalae</taxon>
        <taxon>Caryophyllales</taxon>
        <taxon>Caryophyllaceae</taxon>
        <taxon>Caryophylleae</taxon>
        <taxon>Saponaria</taxon>
    </lineage>
</organism>
<dbReference type="GO" id="GO:0016125">
    <property type="term" value="P:sterol metabolic process"/>
    <property type="evidence" value="ECO:0007669"/>
    <property type="project" value="TreeGrafter"/>
</dbReference>
<keyword evidence="10" id="KW-0325">Glycoprotein</keyword>
<gene>
    <name evidence="16" type="ORF">RND81_11G063500</name>
</gene>
<dbReference type="EMBL" id="JBDFQZ010000011">
    <property type="protein sequence ID" value="KAK9676239.1"/>
    <property type="molecule type" value="Genomic_DNA"/>
</dbReference>
<dbReference type="InterPro" id="IPR036396">
    <property type="entry name" value="Cyt_P450_sf"/>
</dbReference>
<evidence type="ECO:0000256" key="12">
    <source>
        <dbReference type="ARBA" id="ARBA00093231"/>
    </source>
</evidence>
<accession>A0AAW1HIQ6</accession>
<dbReference type="CDD" id="cd11043">
    <property type="entry name" value="CYP90-like"/>
    <property type="match status" value="1"/>
</dbReference>
<evidence type="ECO:0000256" key="7">
    <source>
        <dbReference type="ARBA" id="ARBA00022989"/>
    </source>
</evidence>
<dbReference type="Proteomes" id="UP001443914">
    <property type="component" value="Unassembled WGS sequence"/>
</dbReference>
<evidence type="ECO:0000256" key="8">
    <source>
        <dbReference type="ARBA" id="ARBA00023002"/>
    </source>
</evidence>